<keyword evidence="3" id="KW-1185">Reference proteome</keyword>
<reference evidence="2 3" key="1">
    <citation type="submission" date="2021-07" db="EMBL/GenBank/DDBJ databases">
        <authorList>
            <person name="Palmer J.M."/>
        </authorList>
    </citation>
    <scope>NUCLEOTIDE SEQUENCE [LARGE SCALE GENOMIC DNA]</scope>
    <source>
        <strain evidence="2 3">AT_MEX2019</strain>
        <tissue evidence="2">Muscle</tissue>
    </source>
</reference>
<name>A0ABU7BGQ0_9TELE</name>
<protein>
    <submittedName>
        <fullName evidence="2">Uncharacterized protein</fullName>
    </submittedName>
</protein>
<gene>
    <name evidence="2" type="ORF">ATANTOWER_014710</name>
</gene>
<comment type="caution">
    <text evidence="2">The sequence shown here is derived from an EMBL/GenBank/DDBJ whole genome shotgun (WGS) entry which is preliminary data.</text>
</comment>
<feature type="compositionally biased region" description="Polar residues" evidence="1">
    <location>
        <begin position="39"/>
        <end position="55"/>
    </location>
</feature>
<accession>A0ABU7BGQ0</accession>
<evidence type="ECO:0000313" key="3">
    <source>
        <dbReference type="Proteomes" id="UP001345963"/>
    </source>
</evidence>
<proteinExistence type="predicted"/>
<organism evidence="2 3">
    <name type="scientific">Ataeniobius toweri</name>
    <dbReference type="NCBI Taxonomy" id="208326"/>
    <lineage>
        <taxon>Eukaryota</taxon>
        <taxon>Metazoa</taxon>
        <taxon>Chordata</taxon>
        <taxon>Craniata</taxon>
        <taxon>Vertebrata</taxon>
        <taxon>Euteleostomi</taxon>
        <taxon>Actinopterygii</taxon>
        <taxon>Neopterygii</taxon>
        <taxon>Teleostei</taxon>
        <taxon>Neoteleostei</taxon>
        <taxon>Acanthomorphata</taxon>
        <taxon>Ovalentaria</taxon>
        <taxon>Atherinomorphae</taxon>
        <taxon>Cyprinodontiformes</taxon>
        <taxon>Goodeidae</taxon>
        <taxon>Ataeniobius</taxon>
    </lineage>
</organism>
<feature type="region of interest" description="Disordered" evidence="1">
    <location>
        <begin position="1"/>
        <end position="77"/>
    </location>
</feature>
<sequence>MPVPSYLSDYDLSGPGAQSKFRIPVTAAEGVSMERTMSEHPTTGSPSSPISQSFDELNLRDNEEREPEFSQSMGQSTVGQQIKVSEFSVALREIRQENAELCKQFQSLMVALQSQPAAQQPVLPPPSSQGVYSGGYG</sequence>
<evidence type="ECO:0000256" key="1">
    <source>
        <dbReference type="SAM" id="MobiDB-lite"/>
    </source>
</evidence>
<dbReference type="EMBL" id="JAHUTI010052230">
    <property type="protein sequence ID" value="MED6249473.1"/>
    <property type="molecule type" value="Genomic_DNA"/>
</dbReference>
<dbReference type="Proteomes" id="UP001345963">
    <property type="component" value="Unassembled WGS sequence"/>
</dbReference>
<evidence type="ECO:0000313" key="2">
    <source>
        <dbReference type="EMBL" id="MED6249473.1"/>
    </source>
</evidence>
<feature type="region of interest" description="Disordered" evidence="1">
    <location>
        <begin position="114"/>
        <end position="137"/>
    </location>
</feature>